<feature type="compositionally biased region" description="Basic and acidic residues" evidence="7">
    <location>
        <begin position="206"/>
        <end position="228"/>
    </location>
</feature>
<dbReference type="InterPro" id="IPR014762">
    <property type="entry name" value="DNA_mismatch_repair_CS"/>
</dbReference>
<evidence type="ECO:0000256" key="4">
    <source>
        <dbReference type="ARBA" id="ARBA00023015"/>
    </source>
</evidence>
<accession>A0A1I8I8L3</accession>
<feature type="region of interest" description="Disordered" evidence="7">
    <location>
        <begin position="1148"/>
        <end position="1167"/>
    </location>
</feature>
<feature type="region of interest" description="Disordered" evidence="7">
    <location>
        <begin position="757"/>
        <end position="801"/>
    </location>
</feature>
<dbReference type="InterPro" id="IPR051516">
    <property type="entry name" value="SETDB_methyltransferase"/>
</dbReference>
<organism evidence="9 10">
    <name type="scientific">Macrostomum lignano</name>
    <dbReference type="NCBI Taxonomy" id="282301"/>
    <lineage>
        <taxon>Eukaryota</taxon>
        <taxon>Metazoa</taxon>
        <taxon>Spiralia</taxon>
        <taxon>Lophotrochozoa</taxon>
        <taxon>Platyhelminthes</taxon>
        <taxon>Rhabditophora</taxon>
        <taxon>Macrostomorpha</taxon>
        <taxon>Macrostomida</taxon>
        <taxon>Macrostomidae</taxon>
        <taxon>Macrostomum</taxon>
    </lineage>
</organism>
<dbReference type="InterPro" id="IPR041292">
    <property type="entry name" value="Tudor_4"/>
</dbReference>
<evidence type="ECO:0000256" key="7">
    <source>
        <dbReference type="SAM" id="MobiDB-lite"/>
    </source>
</evidence>
<keyword evidence="9" id="KW-1185">Reference proteome</keyword>
<feature type="compositionally biased region" description="Pro residues" evidence="7">
    <location>
        <begin position="765"/>
        <end position="778"/>
    </location>
</feature>
<feature type="compositionally biased region" description="Low complexity" evidence="7">
    <location>
        <begin position="400"/>
        <end position="410"/>
    </location>
</feature>
<dbReference type="GO" id="GO:0032259">
    <property type="term" value="P:methylation"/>
    <property type="evidence" value="ECO:0007669"/>
    <property type="project" value="UniProtKB-KW"/>
</dbReference>
<reference evidence="10" key="1">
    <citation type="submission" date="2016-11" db="UniProtKB">
        <authorList>
            <consortium name="WormBaseParasite"/>
        </authorList>
    </citation>
    <scope>IDENTIFICATION</scope>
</reference>
<evidence type="ECO:0000256" key="3">
    <source>
        <dbReference type="ARBA" id="ARBA00022691"/>
    </source>
</evidence>
<feature type="compositionally biased region" description="Low complexity" evidence="7">
    <location>
        <begin position="1120"/>
        <end position="1132"/>
    </location>
</feature>
<feature type="compositionally biased region" description="Low complexity" evidence="7">
    <location>
        <begin position="901"/>
        <end position="910"/>
    </location>
</feature>
<feature type="domain" description="Pre-SET" evidence="8">
    <location>
        <begin position="1349"/>
        <end position="1421"/>
    </location>
</feature>
<name>A0A1I8I8L3_9PLAT</name>
<dbReference type="GO" id="GO:0070828">
    <property type="term" value="P:heterochromatin organization"/>
    <property type="evidence" value="ECO:0007669"/>
    <property type="project" value="TreeGrafter"/>
</dbReference>
<dbReference type="CDD" id="cd21181">
    <property type="entry name" value="Tudor_SETDB1_rpt2"/>
    <property type="match status" value="1"/>
</dbReference>
<feature type="region of interest" description="Disordered" evidence="7">
    <location>
        <begin position="898"/>
        <end position="927"/>
    </location>
</feature>
<comment type="subcellular location">
    <subcellularLocation>
        <location evidence="1">Nucleus</location>
    </subcellularLocation>
</comment>
<dbReference type="Pfam" id="PF18358">
    <property type="entry name" value="Tudor_4"/>
    <property type="match status" value="1"/>
</dbReference>
<evidence type="ECO:0000256" key="1">
    <source>
        <dbReference type="ARBA" id="ARBA00004123"/>
    </source>
</evidence>
<dbReference type="PROSITE" id="PS00058">
    <property type="entry name" value="DNA_MISMATCH_REPAIR_1"/>
    <property type="match status" value="1"/>
</dbReference>
<dbReference type="GO" id="GO:0010629">
    <property type="term" value="P:negative regulation of gene expression"/>
    <property type="evidence" value="ECO:0007669"/>
    <property type="project" value="TreeGrafter"/>
</dbReference>
<dbReference type="SMART" id="SM00468">
    <property type="entry name" value="PreSET"/>
    <property type="match status" value="1"/>
</dbReference>
<evidence type="ECO:0000313" key="9">
    <source>
        <dbReference type="Proteomes" id="UP000095280"/>
    </source>
</evidence>
<sequence>GFQASGFRGEALPSIPLTPGDLGQLVLRCRAGRSGGAGVRSEVPLRRGQEMAQQEEVHLDEVSSRDIQWKFKYLGRFRPVGLKLTLGMPGIRPKRHHSILSPLRTRGLIRGFSEVATPAVFVVKNEVQSLSLKYFKEAQQQNPEFEFTIPSPRLSIHIDTARSYHEIFTNFVVVHLYPTDQAEWRKFVDEHEDADGSMEQPQLEETEPRQEPEPEQPPKDAAATKEEQKESDDEGSDSENANGGGDEEAQKNPAAAEADAEEEEGEEAPAGGATATAGGASASGIKPKLDLHSNFLRRPSRWTSAEVAEGDLTVRLEPESLMVQFTRQPGAIPHGCSIPKLCARIDQAKSTHEVGDGFVKVYLHLRQAAGHGRQHATDQQKPRSPSSRGDAERSRDHRAPVPAAVPAARPDINELNHRRSSVCHSYGSNVALPVAMLLQSLTVAQQTASRQVLTVHPSATRLPTSAASTRCSAHFDRLLRRCWAAIVARLTAAAASVRSNKKRPSQQIQRGAVRRGLPVSALFLSPIVASMSNGATNVCSERLAQVKSAWVSAIIHCCRQAVAPLDQNQQDCQQPLPLSTQAEIQTAFEARFYAVVPRDELQSMARKHVLDSDADSQSNNNSSFSDPIDAIVNRFLFQYLRVDEGLNRELTKCTFYQDVIRRLKVAGEKFGEVNSSVQAMDAELRARTIKFNELEAGLRAQVTVIELSDSDKDSDDDVVIIDDPTKSAVHQRCREGQGDGLVGDTLTLDIDSDDSDADVLIVDGPPAPAPIPPPPPPTSVADDSATTRAEPTAAGASIPPASKVRRLDNGEAASSTVASGGAAGVGRRVVLTAPVKLLTAENLKNLITTDLLEKPYKVHVGESVFALRDQDEWCRAVVTHELPRDAYVVRFLGARRWPPTSSQRSLSRSSAAPFNQSRWPSATPERCPVGTRVVSTVADPDYADEGPDAEADGDETPRYAGIVAESPGEANKFRYLIFFDDGYCQYSEQAAVHRVLAQSVNNWRLAGPESRFFIRDYLDAYPTRDLLRLQPGQAVVAELRGGWHNARVEAVDGALIRLTFMHDGSCEWVYRGSTRLKTLYDRLYGPPKQQQQQPKQKPVQVQVSAAVVASQARVGHARKSTSASRLASSKSTANAAEDDDDFVYIGSTGRRRRRRDNGDSDDDSVAQDAAYRGRQVATFDPESPCPQPRLYRPHRCSPSCCPDPAGGLSSAVAFDDAAARGRNPLEAPVALGWWRLLVLAADDDGGVGGGGGGGGVGGPAGRGREVVEYRAPCGRSLRSHADLDAYLRETCCRLHIIYQLKDISYGKEFVPVSAVNSLDNTSLPYIEYAAERVPTQGVNTNESEPGFLVCCDCTDDCSDRRRCACQQLTIRSSQAITGKADIRVTYRHGRHMARALGGIYECNAKCRCRAATCRNRVVQHGLRNRLQ</sequence>
<dbReference type="GO" id="GO:0005634">
    <property type="term" value="C:nucleus"/>
    <property type="evidence" value="ECO:0007669"/>
    <property type="project" value="UniProtKB-SubCell"/>
</dbReference>
<evidence type="ECO:0000259" key="8">
    <source>
        <dbReference type="PROSITE" id="PS50867"/>
    </source>
</evidence>
<dbReference type="InterPro" id="IPR041291">
    <property type="entry name" value="TUDOR_5"/>
</dbReference>
<dbReference type="Proteomes" id="UP000095280">
    <property type="component" value="Unplaced"/>
</dbReference>
<dbReference type="Pfam" id="PF05033">
    <property type="entry name" value="Pre-SET"/>
    <property type="match status" value="1"/>
</dbReference>
<feature type="compositionally biased region" description="Low complexity" evidence="7">
    <location>
        <begin position="268"/>
        <end position="284"/>
    </location>
</feature>
<dbReference type="PANTHER" id="PTHR46024:SF1">
    <property type="entry name" value="HISTONE-LYSINE N-METHYLTRANSFERASE EGGLESS"/>
    <property type="match status" value="1"/>
</dbReference>
<evidence type="ECO:0000313" key="10">
    <source>
        <dbReference type="WBParaSite" id="maker-uti_cns_0010586-snap-gene-0.2-mRNA-1"/>
    </source>
</evidence>
<dbReference type="Pfam" id="PF18359">
    <property type="entry name" value="Tudor_5"/>
    <property type="match status" value="1"/>
</dbReference>
<feature type="compositionally biased region" description="Basic and acidic residues" evidence="7">
    <location>
        <begin position="389"/>
        <end position="399"/>
    </location>
</feature>
<keyword evidence="2" id="KW-0808">Transferase</keyword>
<dbReference type="GO" id="GO:0008270">
    <property type="term" value="F:zinc ion binding"/>
    <property type="evidence" value="ECO:0007669"/>
    <property type="project" value="InterPro"/>
</dbReference>
<dbReference type="WBParaSite" id="maker-uti_cns_0010586-snap-gene-0.2-mRNA-1">
    <property type="protein sequence ID" value="maker-uti_cns_0010586-snap-gene-0.2-mRNA-1"/>
    <property type="gene ID" value="maker-uti_cns_0010586-snap-gene-0.2"/>
</dbReference>
<keyword evidence="3" id="KW-0949">S-adenosyl-L-methionine</keyword>
<feature type="region of interest" description="Disordered" evidence="7">
    <location>
        <begin position="191"/>
        <end position="286"/>
    </location>
</feature>
<keyword evidence="5" id="KW-0804">Transcription</keyword>
<keyword evidence="2" id="KW-0489">Methyltransferase</keyword>
<dbReference type="Gene3D" id="2.170.270.10">
    <property type="entry name" value="SET domain"/>
    <property type="match status" value="1"/>
</dbReference>
<keyword evidence="4" id="KW-0805">Transcription regulation</keyword>
<keyword evidence="6" id="KW-0539">Nucleus</keyword>
<evidence type="ECO:0000256" key="2">
    <source>
        <dbReference type="ARBA" id="ARBA00022603"/>
    </source>
</evidence>
<dbReference type="PANTHER" id="PTHR46024">
    <property type="entry name" value="HISTONE-LYSINE N-METHYLTRANSFERASE EGGLESS"/>
    <property type="match status" value="1"/>
</dbReference>
<dbReference type="InterPro" id="IPR046341">
    <property type="entry name" value="SET_dom_sf"/>
</dbReference>
<feature type="compositionally biased region" description="Acidic residues" evidence="7">
    <location>
        <begin position="258"/>
        <end position="267"/>
    </location>
</feature>
<proteinExistence type="predicted"/>
<feature type="region of interest" description="Disordered" evidence="7">
    <location>
        <begin position="1112"/>
        <end position="1132"/>
    </location>
</feature>
<dbReference type="GO" id="GO:0046974">
    <property type="term" value="F:histone H3K9 methyltransferase activity"/>
    <property type="evidence" value="ECO:0007669"/>
    <property type="project" value="TreeGrafter"/>
</dbReference>
<dbReference type="Gene3D" id="2.30.30.140">
    <property type="match status" value="1"/>
</dbReference>
<evidence type="ECO:0000256" key="6">
    <source>
        <dbReference type="ARBA" id="ARBA00023242"/>
    </source>
</evidence>
<dbReference type="SUPFAM" id="SSF82199">
    <property type="entry name" value="SET domain"/>
    <property type="match status" value="1"/>
</dbReference>
<protein>
    <submittedName>
        <fullName evidence="10">Pre-SET domain-containing protein</fullName>
    </submittedName>
</protein>
<dbReference type="InterPro" id="IPR007728">
    <property type="entry name" value="Pre-SET_dom"/>
</dbReference>
<dbReference type="PROSITE" id="PS50867">
    <property type="entry name" value="PRE_SET"/>
    <property type="match status" value="1"/>
</dbReference>
<feature type="region of interest" description="Disordered" evidence="7">
    <location>
        <begin position="369"/>
        <end position="410"/>
    </location>
</feature>
<evidence type="ECO:0000256" key="5">
    <source>
        <dbReference type="ARBA" id="ARBA00023163"/>
    </source>
</evidence>